<sequence>MDDQALPLEEPEWPIGESRRTLLSQLSQTSEGMVHIAAEEESSIISLDDKENRFKDTSEKPSR</sequence>
<evidence type="ECO:0000313" key="2">
    <source>
        <dbReference type="Proteomes" id="UP000243686"/>
    </source>
</evidence>
<feature type="non-terminal residue" evidence="1">
    <location>
        <position position="63"/>
    </location>
</feature>
<accession>A0A1S8WMN5</accession>
<reference evidence="1 2" key="1">
    <citation type="submission" date="2015-03" db="EMBL/GenBank/DDBJ databases">
        <title>Draft genome of the nematode, Opisthorchis viverrini.</title>
        <authorList>
            <person name="Mitreva M."/>
        </authorList>
    </citation>
    <scope>NUCLEOTIDE SEQUENCE [LARGE SCALE GENOMIC DNA]</scope>
    <source>
        <strain evidence="1">Khon Kaen</strain>
    </source>
</reference>
<proteinExistence type="predicted"/>
<dbReference type="Proteomes" id="UP000243686">
    <property type="component" value="Unassembled WGS sequence"/>
</dbReference>
<name>A0A1S8WMN5_OPIVI</name>
<dbReference type="AlphaFoldDB" id="A0A1S8WMN5"/>
<keyword evidence="2" id="KW-1185">Reference proteome</keyword>
<dbReference type="EMBL" id="KV902967">
    <property type="protein sequence ID" value="OON15709.1"/>
    <property type="molecule type" value="Genomic_DNA"/>
</dbReference>
<organism evidence="1 2">
    <name type="scientific">Opisthorchis viverrini</name>
    <name type="common">Southeast Asian liver fluke</name>
    <dbReference type="NCBI Taxonomy" id="6198"/>
    <lineage>
        <taxon>Eukaryota</taxon>
        <taxon>Metazoa</taxon>
        <taxon>Spiralia</taxon>
        <taxon>Lophotrochozoa</taxon>
        <taxon>Platyhelminthes</taxon>
        <taxon>Trematoda</taxon>
        <taxon>Digenea</taxon>
        <taxon>Opisthorchiida</taxon>
        <taxon>Opisthorchiata</taxon>
        <taxon>Opisthorchiidae</taxon>
        <taxon>Opisthorchis</taxon>
    </lineage>
</organism>
<protein>
    <submittedName>
        <fullName evidence="1">Uncharacterized protein</fullName>
    </submittedName>
</protein>
<gene>
    <name evidence="1" type="ORF">X801_08484</name>
</gene>
<evidence type="ECO:0000313" key="1">
    <source>
        <dbReference type="EMBL" id="OON15709.1"/>
    </source>
</evidence>